<dbReference type="Proteomes" id="UP000823790">
    <property type="component" value="Unassembled WGS sequence"/>
</dbReference>
<protein>
    <submittedName>
        <fullName evidence="7">LysE family translocator</fullName>
    </submittedName>
</protein>
<feature type="transmembrane region" description="Helical" evidence="6">
    <location>
        <begin position="188"/>
        <end position="207"/>
    </location>
</feature>
<name>A0ABS4DQG8_9GAMM</name>
<proteinExistence type="predicted"/>
<keyword evidence="2" id="KW-1003">Cell membrane</keyword>
<sequence length="209" mass="21297">MHHEKLLAFALLQGLFAITPGPAVLLTASHAMARGTLAGLRVALGIQLANVGYLALSALGVGLLLRASPVAFHALKLVGAAYLAWRGLAAIHDAWTASDSAPPGKAADTVRPFTEGLIGQLANPKSIIFFGALLPLFVTPGHALVPQYALLAALCVAIELPVLGAYAAMASAAGRLAHSARAVRLRQAGSGACLVAVAVLLALVPLADR</sequence>
<feature type="transmembrane region" description="Helical" evidence="6">
    <location>
        <begin position="151"/>
        <end position="176"/>
    </location>
</feature>
<evidence type="ECO:0000256" key="3">
    <source>
        <dbReference type="ARBA" id="ARBA00022692"/>
    </source>
</evidence>
<dbReference type="InterPro" id="IPR001123">
    <property type="entry name" value="LeuE-type"/>
</dbReference>
<evidence type="ECO:0000256" key="6">
    <source>
        <dbReference type="SAM" id="Phobius"/>
    </source>
</evidence>
<reference evidence="7 8" key="1">
    <citation type="submission" date="2021-04" db="EMBL/GenBank/DDBJ databases">
        <authorList>
            <person name="Huq M.A."/>
        </authorList>
    </citation>
    <scope>NUCLEOTIDE SEQUENCE [LARGE SCALE GENOMIC DNA]</scope>
    <source>
        <strain evidence="7 8">MAH-13</strain>
    </source>
</reference>
<gene>
    <name evidence="7" type="ORF">J7I44_13420</name>
</gene>
<dbReference type="PANTHER" id="PTHR30086:SF20">
    <property type="entry name" value="ARGININE EXPORTER PROTEIN ARGO-RELATED"/>
    <property type="match status" value="1"/>
</dbReference>
<evidence type="ECO:0000256" key="4">
    <source>
        <dbReference type="ARBA" id="ARBA00022989"/>
    </source>
</evidence>
<dbReference type="EMBL" id="JAGJRS010000026">
    <property type="protein sequence ID" value="MBP1475308.1"/>
    <property type="molecule type" value="Genomic_DNA"/>
</dbReference>
<keyword evidence="8" id="KW-1185">Reference proteome</keyword>
<evidence type="ECO:0000313" key="8">
    <source>
        <dbReference type="Proteomes" id="UP000823790"/>
    </source>
</evidence>
<evidence type="ECO:0000256" key="2">
    <source>
        <dbReference type="ARBA" id="ARBA00022475"/>
    </source>
</evidence>
<evidence type="ECO:0000313" key="7">
    <source>
        <dbReference type="EMBL" id="MBP1475308.1"/>
    </source>
</evidence>
<evidence type="ECO:0000256" key="5">
    <source>
        <dbReference type="ARBA" id="ARBA00023136"/>
    </source>
</evidence>
<organism evidence="7 8">
    <name type="scientific">Frateuria flava</name>
    <dbReference type="NCBI Taxonomy" id="2821489"/>
    <lineage>
        <taxon>Bacteria</taxon>
        <taxon>Pseudomonadati</taxon>
        <taxon>Pseudomonadota</taxon>
        <taxon>Gammaproteobacteria</taxon>
        <taxon>Lysobacterales</taxon>
        <taxon>Rhodanobacteraceae</taxon>
        <taxon>Frateuria</taxon>
    </lineage>
</organism>
<comment type="caution">
    <text evidence="7">The sequence shown here is derived from an EMBL/GenBank/DDBJ whole genome shotgun (WGS) entry which is preliminary data.</text>
</comment>
<keyword evidence="3 6" id="KW-0812">Transmembrane</keyword>
<keyword evidence="4 6" id="KW-1133">Transmembrane helix</keyword>
<accession>A0ABS4DQG8</accession>
<keyword evidence="5 6" id="KW-0472">Membrane</keyword>
<feature type="transmembrane region" description="Helical" evidence="6">
    <location>
        <begin position="127"/>
        <end position="145"/>
    </location>
</feature>
<evidence type="ECO:0000256" key="1">
    <source>
        <dbReference type="ARBA" id="ARBA00004651"/>
    </source>
</evidence>
<feature type="transmembrane region" description="Helical" evidence="6">
    <location>
        <begin position="43"/>
        <end position="65"/>
    </location>
</feature>
<dbReference type="RefSeq" id="WP_209621783.1">
    <property type="nucleotide sequence ID" value="NZ_JAGJRS010000026.1"/>
</dbReference>
<dbReference type="Pfam" id="PF01810">
    <property type="entry name" value="LysE"/>
    <property type="match status" value="1"/>
</dbReference>
<dbReference type="PANTHER" id="PTHR30086">
    <property type="entry name" value="ARGININE EXPORTER PROTEIN ARGO"/>
    <property type="match status" value="1"/>
</dbReference>
<comment type="subcellular location">
    <subcellularLocation>
        <location evidence="1">Cell membrane</location>
        <topology evidence="1">Multi-pass membrane protein</topology>
    </subcellularLocation>
</comment>